<feature type="domain" description="C2H2-type" evidence="11">
    <location>
        <begin position="545"/>
        <end position="573"/>
    </location>
</feature>
<dbReference type="SUPFAM" id="SSF57667">
    <property type="entry name" value="beta-beta-alpha zinc fingers"/>
    <property type="match status" value="4"/>
</dbReference>
<comment type="subcellular location">
    <subcellularLocation>
        <location evidence="1">Nucleus</location>
    </subcellularLocation>
</comment>
<feature type="domain" description="C2H2-type" evidence="11">
    <location>
        <begin position="603"/>
        <end position="630"/>
    </location>
</feature>
<feature type="domain" description="C2H2-type" evidence="11">
    <location>
        <begin position="642"/>
        <end position="670"/>
    </location>
</feature>
<feature type="domain" description="SET" evidence="12">
    <location>
        <begin position="66"/>
        <end position="180"/>
    </location>
</feature>
<keyword evidence="2" id="KW-0479">Metal-binding</keyword>
<dbReference type="InterPro" id="IPR001214">
    <property type="entry name" value="SET_dom"/>
</dbReference>
<dbReference type="Pfam" id="PF00096">
    <property type="entry name" value="zf-C2H2"/>
    <property type="match status" value="3"/>
</dbReference>
<dbReference type="InterPro" id="IPR036236">
    <property type="entry name" value="Znf_C2H2_sf"/>
</dbReference>
<evidence type="ECO:0000256" key="1">
    <source>
        <dbReference type="ARBA" id="ARBA00004123"/>
    </source>
</evidence>
<feature type="domain" description="C2H2-type" evidence="11">
    <location>
        <begin position="389"/>
        <end position="416"/>
    </location>
</feature>
<gene>
    <name evidence="13" type="ORF">NQ317_017689</name>
</gene>
<evidence type="ECO:0000256" key="6">
    <source>
        <dbReference type="ARBA" id="ARBA00023015"/>
    </source>
</evidence>
<proteinExistence type="predicted"/>
<comment type="caution">
    <text evidence="13">The sequence shown here is derived from an EMBL/GenBank/DDBJ whole genome shotgun (WGS) entry which is preliminary data.</text>
</comment>
<dbReference type="PROSITE" id="PS50280">
    <property type="entry name" value="SET"/>
    <property type="match status" value="1"/>
</dbReference>
<evidence type="ECO:0000259" key="12">
    <source>
        <dbReference type="PROSITE" id="PS50280"/>
    </source>
</evidence>
<evidence type="ECO:0000256" key="3">
    <source>
        <dbReference type="ARBA" id="ARBA00022737"/>
    </source>
</evidence>
<dbReference type="EMBL" id="JAPWTJ010000331">
    <property type="protein sequence ID" value="KAJ8979541.1"/>
    <property type="molecule type" value="Genomic_DNA"/>
</dbReference>
<dbReference type="PROSITE" id="PS50157">
    <property type="entry name" value="ZINC_FINGER_C2H2_2"/>
    <property type="match status" value="8"/>
</dbReference>
<dbReference type="Gene3D" id="3.30.160.60">
    <property type="entry name" value="Classic Zinc Finger"/>
    <property type="match status" value="6"/>
</dbReference>
<dbReference type="Pfam" id="PF21549">
    <property type="entry name" value="PRDM2_PR"/>
    <property type="match status" value="1"/>
</dbReference>
<keyword evidence="4 10" id="KW-0863">Zinc-finger</keyword>
<feature type="domain" description="C2H2-type" evidence="11">
    <location>
        <begin position="255"/>
        <end position="283"/>
    </location>
</feature>
<dbReference type="SMART" id="SM00355">
    <property type="entry name" value="ZnF_C2H2"/>
    <property type="match status" value="10"/>
</dbReference>
<feature type="domain" description="C2H2-type" evidence="11">
    <location>
        <begin position="575"/>
        <end position="602"/>
    </location>
</feature>
<evidence type="ECO:0000256" key="4">
    <source>
        <dbReference type="ARBA" id="ARBA00022771"/>
    </source>
</evidence>
<keyword evidence="5" id="KW-0862">Zinc</keyword>
<feature type="domain" description="C2H2-type" evidence="11">
    <location>
        <begin position="415"/>
        <end position="433"/>
    </location>
</feature>
<keyword evidence="14" id="KW-1185">Reference proteome</keyword>
<evidence type="ECO:0000256" key="10">
    <source>
        <dbReference type="PROSITE-ProRule" id="PRU00042"/>
    </source>
</evidence>
<evidence type="ECO:0000256" key="2">
    <source>
        <dbReference type="ARBA" id="ARBA00022723"/>
    </source>
</evidence>
<evidence type="ECO:0000256" key="7">
    <source>
        <dbReference type="ARBA" id="ARBA00023125"/>
    </source>
</evidence>
<dbReference type="PANTHER" id="PTHR16515:SF2">
    <property type="entry name" value="PR DOMAIN ZINC FINGER PROTEIN 4"/>
    <property type="match status" value="1"/>
</dbReference>
<dbReference type="Proteomes" id="UP001162164">
    <property type="component" value="Unassembled WGS sequence"/>
</dbReference>
<name>A0ABQ9JNT3_9CUCU</name>
<dbReference type="PANTHER" id="PTHR16515">
    <property type="entry name" value="PR DOMAIN ZINC FINGER PROTEIN"/>
    <property type="match status" value="1"/>
</dbReference>
<evidence type="ECO:0000256" key="9">
    <source>
        <dbReference type="ARBA" id="ARBA00023242"/>
    </source>
</evidence>
<evidence type="ECO:0000256" key="8">
    <source>
        <dbReference type="ARBA" id="ARBA00023163"/>
    </source>
</evidence>
<keyword evidence="7" id="KW-0238">DNA-binding</keyword>
<dbReference type="InterPro" id="IPR050331">
    <property type="entry name" value="Zinc_finger"/>
</dbReference>
<dbReference type="InterPro" id="IPR013087">
    <property type="entry name" value="Znf_C2H2_type"/>
</dbReference>
<evidence type="ECO:0000313" key="14">
    <source>
        <dbReference type="Proteomes" id="UP001162164"/>
    </source>
</evidence>
<evidence type="ECO:0000256" key="5">
    <source>
        <dbReference type="ARBA" id="ARBA00022833"/>
    </source>
</evidence>
<keyword evidence="3" id="KW-0677">Repeat</keyword>
<sequence length="816" mass="94698">MATSMESLAKDLYDAELKNELNSLNKTLICGICGENHTPKECYILKVTNQIADKEVPSKARLTLPDSLEIRKLADCTYSIYVRQSIKRSTRFGPFQARKLFNLLPMIELPLKIFTDGENEDLSEYFLDTSDENECNWMIFVRPASDFDEQNVICYQEGGHLYYGTMRDIEPGEPLKVWYSPYYAVQMKKQTLRPNDQENFTNMNHVVTDVETILKKKKNITPRDSWSCKFCGKVEKELSAFALHLLDHYRAQINRVCTICKDSFLTREKLKKHLKFVHGSPPTVSVEKIKDTKIPISKAKDPNESKESVGGPLLLNDIIPDSLDNSNLFLAQSAQTDINHFDLNSMENQNILLENENLNLNVENILITDNVKELGHFNFDIKEQETDRLVCDICLKSFAKLRSLIQHIELHTGKFLCHQCNKVFGRKESLTHHSCNSFYKIKCPFCERIFFQKKVSHLSHKKSSTISKSKLNAHNCPSIPLDRKEIFTCKTCNKSFLNKVYLDRHILRHKKVKNVQQYVCAVCNMILNSKSSCLKHVKLHEGHLYSCDMCDKIFRRTDSLMVHKQKVHWGEGEMATCDICKQTVKSKKLLKIHMEIHRRDKPHVCSVCQAAFRQRSNLTKHANKHKPERARSDWFQEKVQIYRCPRCDKNMKLKSSLSRHMRRFHPADELSFENMKPRLGRLSKKKILEEHEIKRGDIESDDDESVMDLKQTIENMDFNTDDVRCDNNDINIDIDKILCNTDDIDNFLNESSDRIVESLINIATKNDQLTSVCNQSTSKEVCLSMPDLSENDQELKLDLPTRLDWMNEIFDLIGFI</sequence>
<evidence type="ECO:0000259" key="11">
    <source>
        <dbReference type="PROSITE" id="PS50157"/>
    </source>
</evidence>
<dbReference type="InterPro" id="IPR046341">
    <property type="entry name" value="SET_dom_sf"/>
</dbReference>
<accession>A0ABQ9JNT3</accession>
<organism evidence="13 14">
    <name type="scientific">Molorchus minor</name>
    <dbReference type="NCBI Taxonomy" id="1323400"/>
    <lineage>
        <taxon>Eukaryota</taxon>
        <taxon>Metazoa</taxon>
        <taxon>Ecdysozoa</taxon>
        <taxon>Arthropoda</taxon>
        <taxon>Hexapoda</taxon>
        <taxon>Insecta</taxon>
        <taxon>Pterygota</taxon>
        <taxon>Neoptera</taxon>
        <taxon>Endopterygota</taxon>
        <taxon>Coleoptera</taxon>
        <taxon>Polyphaga</taxon>
        <taxon>Cucujiformia</taxon>
        <taxon>Chrysomeloidea</taxon>
        <taxon>Cerambycidae</taxon>
        <taxon>Lamiinae</taxon>
        <taxon>Monochamini</taxon>
        <taxon>Molorchus</taxon>
    </lineage>
</organism>
<protein>
    <submittedName>
        <fullName evidence="13">Uncharacterized protein</fullName>
    </submittedName>
</protein>
<reference evidence="13" key="1">
    <citation type="journal article" date="2023" name="Insect Mol. Biol.">
        <title>Genome sequencing provides insights into the evolution of gene families encoding plant cell wall-degrading enzymes in longhorned beetles.</title>
        <authorList>
            <person name="Shin N.R."/>
            <person name="Okamura Y."/>
            <person name="Kirsch R."/>
            <person name="Pauchet Y."/>
        </authorList>
    </citation>
    <scope>NUCLEOTIDE SEQUENCE</scope>
    <source>
        <strain evidence="13">MMC_N1</strain>
    </source>
</reference>
<keyword evidence="8" id="KW-0804">Transcription</keyword>
<dbReference type="Gene3D" id="2.170.270.10">
    <property type="entry name" value="SET domain"/>
    <property type="match status" value="1"/>
</dbReference>
<feature type="domain" description="C2H2-type" evidence="11">
    <location>
        <begin position="487"/>
        <end position="514"/>
    </location>
</feature>
<evidence type="ECO:0000313" key="13">
    <source>
        <dbReference type="EMBL" id="KAJ8979541.1"/>
    </source>
</evidence>
<dbReference type="PROSITE" id="PS00028">
    <property type="entry name" value="ZINC_FINGER_C2H2_1"/>
    <property type="match status" value="7"/>
</dbReference>
<keyword evidence="6" id="KW-0805">Transcription regulation</keyword>
<keyword evidence="9" id="KW-0539">Nucleus</keyword>